<feature type="binding site" evidence="2">
    <location>
        <position position="82"/>
    </location>
    <ligand>
        <name>Zn(2+)</name>
        <dbReference type="ChEBI" id="CHEBI:29105"/>
        <label>2</label>
    </ligand>
</feature>
<keyword evidence="4" id="KW-1185">Reference proteome</keyword>
<dbReference type="GO" id="GO:0046872">
    <property type="term" value="F:metal ion binding"/>
    <property type="evidence" value="ECO:0007669"/>
    <property type="project" value="UniProtKB-KW"/>
</dbReference>
<dbReference type="GO" id="GO:0004035">
    <property type="term" value="F:alkaline phosphatase activity"/>
    <property type="evidence" value="ECO:0007669"/>
    <property type="project" value="UniProtKB-EC"/>
</dbReference>
<feature type="binding site" evidence="2">
    <location>
        <position position="77"/>
    </location>
    <ligand>
        <name>Mg(2+)</name>
        <dbReference type="ChEBI" id="CHEBI:18420"/>
    </ligand>
</feature>
<comment type="caution">
    <text evidence="3">The sequence shown here is derived from an EMBL/GenBank/DDBJ whole genome shotgun (WGS) entry which is preliminary data.</text>
</comment>
<evidence type="ECO:0000256" key="2">
    <source>
        <dbReference type="PIRSR" id="PIRSR601952-2"/>
    </source>
</evidence>
<dbReference type="Pfam" id="PF00245">
    <property type="entry name" value="Alk_phosphatase"/>
    <property type="match status" value="1"/>
</dbReference>
<feature type="binding site" evidence="2">
    <location>
        <position position="86"/>
    </location>
    <ligand>
        <name>Zn(2+)</name>
        <dbReference type="ChEBI" id="CHEBI:29105"/>
        <label>2</label>
    </ligand>
</feature>
<keyword evidence="2" id="KW-0862">Zinc</keyword>
<dbReference type="SUPFAM" id="SSF53649">
    <property type="entry name" value="Alkaline phosphatase-like"/>
    <property type="match status" value="1"/>
</dbReference>
<dbReference type="AlphaFoldDB" id="A0A8K0KCW8"/>
<dbReference type="InterPro" id="IPR017850">
    <property type="entry name" value="Alkaline_phosphatase_core_sf"/>
</dbReference>
<evidence type="ECO:0000313" key="4">
    <source>
        <dbReference type="Proteomes" id="UP000792457"/>
    </source>
</evidence>
<dbReference type="PANTHER" id="PTHR11596:SF91">
    <property type="entry name" value="ALKALINE PHOSPHATASE-RELATED"/>
    <property type="match status" value="1"/>
</dbReference>
<dbReference type="EMBL" id="KZ308588">
    <property type="protein sequence ID" value="KAG8232043.1"/>
    <property type="molecule type" value="Genomic_DNA"/>
</dbReference>
<feature type="binding site" evidence="2">
    <location>
        <position position="123"/>
    </location>
    <ligand>
        <name>Zn(2+)</name>
        <dbReference type="ChEBI" id="CHEBI:29105"/>
        <label>2</label>
    </ligand>
</feature>
<dbReference type="Proteomes" id="UP000792457">
    <property type="component" value="Unassembled WGS sequence"/>
</dbReference>
<comment type="cofactor">
    <cofactor evidence="2">
        <name>Zn(2+)</name>
        <dbReference type="ChEBI" id="CHEBI:29105"/>
    </cofactor>
    <text evidence="2">Binds 2 Zn(2+) ions.</text>
</comment>
<dbReference type="Gene3D" id="3.40.720.10">
    <property type="entry name" value="Alkaline Phosphatase, subunit A"/>
    <property type="match status" value="1"/>
</dbReference>
<evidence type="ECO:0000256" key="1">
    <source>
        <dbReference type="ARBA" id="ARBA00012647"/>
    </source>
</evidence>
<gene>
    <name evidence="3" type="ORF">J437_LFUL014439</name>
</gene>
<reference evidence="3" key="1">
    <citation type="submission" date="2013-04" db="EMBL/GenBank/DDBJ databases">
        <authorList>
            <person name="Qu J."/>
            <person name="Murali S.C."/>
            <person name="Bandaranaike D."/>
            <person name="Bellair M."/>
            <person name="Blankenburg K."/>
            <person name="Chao H."/>
            <person name="Dinh H."/>
            <person name="Doddapaneni H."/>
            <person name="Downs B."/>
            <person name="Dugan-Rocha S."/>
            <person name="Elkadiri S."/>
            <person name="Gnanaolivu R.D."/>
            <person name="Hernandez B."/>
            <person name="Javaid M."/>
            <person name="Jayaseelan J.C."/>
            <person name="Lee S."/>
            <person name="Li M."/>
            <person name="Ming W."/>
            <person name="Munidasa M."/>
            <person name="Muniz J."/>
            <person name="Nguyen L."/>
            <person name="Ongeri F."/>
            <person name="Osuji N."/>
            <person name="Pu L.-L."/>
            <person name="Puazo M."/>
            <person name="Qu C."/>
            <person name="Quiroz J."/>
            <person name="Raj R."/>
            <person name="Weissenberger G."/>
            <person name="Xin Y."/>
            <person name="Zou X."/>
            <person name="Han Y."/>
            <person name="Richards S."/>
            <person name="Worley K."/>
            <person name="Muzny D."/>
            <person name="Gibbs R."/>
        </authorList>
    </citation>
    <scope>NUCLEOTIDE SEQUENCE</scope>
    <source>
        <strain evidence="3">Sampled in the wild</strain>
    </source>
</reference>
<reference evidence="3" key="2">
    <citation type="submission" date="2017-10" db="EMBL/GenBank/DDBJ databases">
        <title>Ladona fulva Genome sequencing and assembly.</title>
        <authorList>
            <person name="Murali S."/>
            <person name="Richards S."/>
            <person name="Bandaranaike D."/>
            <person name="Bellair M."/>
            <person name="Blankenburg K."/>
            <person name="Chao H."/>
            <person name="Dinh H."/>
            <person name="Doddapaneni H."/>
            <person name="Dugan-Rocha S."/>
            <person name="Elkadiri S."/>
            <person name="Gnanaolivu R."/>
            <person name="Hernandez B."/>
            <person name="Skinner E."/>
            <person name="Javaid M."/>
            <person name="Lee S."/>
            <person name="Li M."/>
            <person name="Ming W."/>
            <person name="Munidasa M."/>
            <person name="Muniz J."/>
            <person name="Nguyen L."/>
            <person name="Hughes D."/>
            <person name="Osuji N."/>
            <person name="Pu L.-L."/>
            <person name="Puazo M."/>
            <person name="Qu C."/>
            <person name="Quiroz J."/>
            <person name="Raj R."/>
            <person name="Weissenberger G."/>
            <person name="Xin Y."/>
            <person name="Zou X."/>
            <person name="Han Y."/>
            <person name="Worley K."/>
            <person name="Muzny D."/>
            <person name="Gibbs R."/>
        </authorList>
    </citation>
    <scope>NUCLEOTIDE SEQUENCE</scope>
    <source>
        <strain evidence="3">Sampled in the wild</strain>
    </source>
</reference>
<keyword evidence="2" id="KW-0479">Metal-binding</keyword>
<comment type="cofactor">
    <cofactor evidence="2">
        <name>Mg(2+)</name>
        <dbReference type="ChEBI" id="CHEBI:18420"/>
    </cofactor>
    <text evidence="2">Binds 1 Mg(2+) ion.</text>
</comment>
<sequence>MLSNLSCIINHEDIAQIKLKPNHALLTFDNFTGLFDSDHMDYHLLSNTSHNPTLAEMTRKAIKILRKNPKGYVLFVEGGRIDHAHHDTKSQLSLDETVEMDKAIEEASKLTRKEDTLTVVTADHAHTFSIAGYPVRGNPIFGVAGTSDVDSKKYTSLSYANGPGYKQPTATGERYNILMDNTGKYRALDYTFMATAPLTSETHGADDVAVYSKGPWAHLFTGTYEQNFIMHAMCYALRIGPASHWSHSH</sequence>
<proteinExistence type="predicted"/>
<evidence type="ECO:0000313" key="3">
    <source>
        <dbReference type="EMBL" id="KAG8232043.1"/>
    </source>
</evidence>
<dbReference type="EC" id="3.1.3.1" evidence="1"/>
<dbReference type="SMART" id="SM00098">
    <property type="entry name" value="alkPPc"/>
    <property type="match status" value="1"/>
</dbReference>
<keyword evidence="2" id="KW-0460">Magnesium</keyword>
<dbReference type="InterPro" id="IPR001952">
    <property type="entry name" value="Alkaline_phosphatase"/>
</dbReference>
<dbReference type="PANTHER" id="PTHR11596">
    <property type="entry name" value="ALKALINE PHOSPHATASE"/>
    <property type="match status" value="1"/>
</dbReference>
<accession>A0A8K0KCW8</accession>
<feature type="binding site" evidence="2">
    <location>
        <position position="203"/>
    </location>
    <ligand>
        <name>Zn(2+)</name>
        <dbReference type="ChEBI" id="CHEBI:29105"/>
        <label>2</label>
    </ligand>
</feature>
<dbReference type="OrthoDB" id="5818554at2759"/>
<organism evidence="3 4">
    <name type="scientific">Ladona fulva</name>
    <name type="common">Scarce chaser dragonfly</name>
    <name type="synonym">Libellula fulva</name>
    <dbReference type="NCBI Taxonomy" id="123851"/>
    <lineage>
        <taxon>Eukaryota</taxon>
        <taxon>Metazoa</taxon>
        <taxon>Ecdysozoa</taxon>
        <taxon>Arthropoda</taxon>
        <taxon>Hexapoda</taxon>
        <taxon>Insecta</taxon>
        <taxon>Pterygota</taxon>
        <taxon>Palaeoptera</taxon>
        <taxon>Odonata</taxon>
        <taxon>Epiprocta</taxon>
        <taxon>Anisoptera</taxon>
        <taxon>Libelluloidea</taxon>
        <taxon>Libellulidae</taxon>
        <taxon>Ladona</taxon>
    </lineage>
</organism>
<protein>
    <recommendedName>
        <fullName evidence="1">alkaline phosphatase</fullName>
        <ecNumber evidence="1">3.1.3.1</ecNumber>
    </recommendedName>
</protein>
<feature type="binding site" evidence="2">
    <location>
        <position position="124"/>
    </location>
    <ligand>
        <name>Zn(2+)</name>
        <dbReference type="ChEBI" id="CHEBI:29105"/>
        <label>2</label>
    </ligand>
</feature>
<name>A0A8K0KCW8_LADFU</name>